<dbReference type="Gene3D" id="3.80.10.10">
    <property type="entry name" value="Ribonuclease Inhibitor"/>
    <property type="match status" value="2"/>
</dbReference>
<keyword evidence="1" id="KW-0677">Repeat</keyword>
<dbReference type="InterPro" id="IPR052201">
    <property type="entry name" value="LRR-containing_regulator"/>
</dbReference>
<dbReference type="Proteomes" id="UP001321473">
    <property type="component" value="Unassembled WGS sequence"/>
</dbReference>
<dbReference type="SUPFAM" id="SSF52047">
    <property type="entry name" value="RNI-like"/>
    <property type="match status" value="1"/>
</dbReference>
<proteinExistence type="predicted"/>
<reference evidence="2 3" key="1">
    <citation type="journal article" date="2023" name="Arcadia Sci">
        <title>De novo assembly of a long-read Amblyomma americanum tick genome.</title>
        <authorList>
            <person name="Chou S."/>
            <person name="Poskanzer K.E."/>
            <person name="Rollins M."/>
            <person name="Thuy-Boun P.S."/>
        </authorList>
    </citation>
    <scope>NUCLEOTIDE SEQUENCE [LARGE SCALE GENOMIC DNA]</scope>
    <source>
        <strain evidence="2">F_SG_1</strain>
        <tissue evidence="2">Salivary glands</tissue>
    </source>
</reference>
<dbReference type="EMBL" id="JARKHS020027548">
    <property type="protein sequence ID" value="KAK8765284.1"/>
    <property type="molecule type" value="Genomic_DNA"/>
</dbReference>
<dbReference type="PANTHER" id="PTHR24111">
    <property type="entry name" value="LEUCINE-RICH REPEAT-CONTAINING PROTEIN 34"/>
    <property type="match status" value="1"/>
</dbReference>
<evidence type="ECO:0000313" key="3">
    <source>
        <dbReference type="Proteomes" id="UP001321473"/>
    </source>
</evidence>
<sequence>MSEEDNRDPIPREVDIEKLFNEGLKLDGREVCLYCQADGRVADPICREGVVLEYIKDVSTEEARMLRHICAKAPVKAITISSISLSALRTAFDSAEGWESLEELKILDIDCGGEDFIIDFSGVLQNLRVLHLESETVPCSFAKTIVNYLQENKSLQRLTLRYSCNGDEAAATIAEALAVNDTLKWLTLIPDEEPLTAKTLVAFAKALTINSTLELVDLSQGCTIEEAQVSSLFEQDIYTDVFKRILITWKQEFLPQLTKLVRENRHYPQVSVAVTTSVDKDLLREFLEAVGSSPRLRALHFYDSSGCFDEHADDVIELVKRTTALKEIHILKDPLNCMEEGYGRERELVRMLDALKENRCVTTFIMQASLSKPETAVSLSELLAVNDTLSEVAILDASEIGDMYGIILQGLRQNYTLTRLTLTVNPFEDEQSVAEMRKVVKRNGRLLDQAVKFVTGDCTEPEAADAARKLRDSAGLVEALKVRTGKSTESVLHDIQAALSIG</sequence>
<protein>
    <recommendedName>
        <fullName evidence="4">Ran gtpase-activating protein</fullName>
    </recommendedName>
</protein>
<organism evidence="2 3">
    <name type="scientific">Amblyomma americanum</name>
    <name type="common">Lone star tick</name>
    <dbReference type="NCBI Taxonomy" id="6943"/>
    <lineage>
        <taxon>Eukaryota</taxon>
        <taxon>Metazoa</taxon>
        <taxon>Ecdysozoa</taxon>
        <taxon>Arthropoda</taxon>
        <taxon>Chelicerata</taxon>
        <taxon>Arachnida</taxon>
        <taxon>Acari</taxon>
        <taxon>Parasitiformes</taxon>
        <taxon>Ixodida</taxon>
        <taxon>Ixodoidea</taxon>
        <taxon>Ixodidae</taxon>
        <taxon>Amblyomminae</taxon>
        <taxon>Amblyomma</taxon>
    </lineage>
</organism>
<name>A0AAQ4DS44_AMBAM</name>
<evidence type="ECO:0000313" key="2">
    <source>
        <dbReference type="EMBL" id="KAK8765284.1"/>
    </source>
</evidence>
<comment type="caution">
    <text evidence="2">The sequence shown here is derived from an EMBL/GenBank/DDBJ whole genome shotgun (WGS) entry which is preliminary data.</text>
</comment>
<dbReference type="PANTHER" id="PTHR24111:SF0">
    <property type="entry name" value="LEUCINE-RICH REPEAT-CONTAINING PROTEIN"/>
    <property type="match status" value="1"/>
</dbReference>
<evidence type="ECO:0008006" key="4">
    <source>
        <dbReference type="Google" id="ProtNLM"/>
    </source>
</evidence>
<accession>A0AAQ4DS44</accession>
<gene>
    <name evidence="2" type="ORF">V5799_032120</name>
</gene>
<evidence type="ECO:0000256" key="1">
    <source>
        <dbReference type="ARBA" id="ARBA00022737"/>
    </source>
</evidence>
<dbReference type="InterPro" id="IPR032675">
    <property type="entry name" value="LRR_dom_sf"/>
</dbReference>
<dbReference type="AlphaFoldDB" id="A0AAQ4DS44"/>
<keyword evidence="3" id="KW-1185">Reference proteome</keyword>